<dbReference type="CDD" id="cd11386">
    <property type="entry name" value="MCP_signal"/>
    <property type="match status" value="1"/>
</dbReference>
<evidence type="ECO:0000313" key="8">
    <source>
        <dbReference type="Proteomes" id="UP000466730"/>
    </source>
</evidence>
<dbReference type="Gene3D" id="6.10.340.10">
    <property type="match status" value="1"/>
</dbReference>
<evidence type="ECO:0000256" key="2">
    <source>
        <dbReference type="ARBA" id="ARBA00029447"/>
    </source>
</evidence>
<dbReference type="SMART" id="SM00304">
    <property type="entry name" value="HAMP"/>
    <property type="match status" value="2"/>
</dbReference>
<dbReference type="Gene3D" id="1.10.287.950">
    <property type="entry name" value="Methyl-accepting chemotaxis protein"/>
    <property type="match status" value="1"/>
</dbReference>
<dbReference type="PANTHER" id="PTHR43531">
    <property type="entry name" value="PROTEIN ICFG"/>
    <property type="match status" value="1"/>
</dbReference>
<evidence type="ECO:0000259" key="6">
    <source>
        <dbReference type="PROSITE" id="PS50885"/>
    </source>
</evidence>
<keyword evidence="3" id="KW-0807">Transducer</keyword>
<name>A0A844B496_9RHOB</name>
<evidence type="ECO:0000256" key="4">
    <source>
        <dbReference type="SAM" id="Phobius"/>
    </source>
</evidence>
<dbReference type="Pfam" id="PF00015">
    <property type="entry name" value="MCPsignal"/>
    <property type="match status" value="1"/>
</dbReference>
<dbReference type="SMART" id="SM00283">
    <property type="entry name" value="MA"/>
    <property type="match status" value="1"/>
</dbReference>
<dbReference type="RefSeq" id="WP_153748502.1">
    <property type="nucleotide sequence ID" value="NZ_BAAADI010000027.1"/>
</dbReference>
<feature type="domain" description="HAMP" evidence="6">
    <location>
        <begin position="347"/>
        <end position="399"/>
    </location>
</feature>
<protein>
    <submittedName>
        <fullName evidence="7">HAMP domain-containing protein</fullName>
    </submittedName>
</protein>
<evidence type="ECO:0000259" key="5">
    <source>
        <dbReference type="PROSITE" id="PS50111"/>
    </source>
</evidence>
<dbReference type="InterPro" id="IPR003660">
    <property type="entry name" value="HAMP_dom"/>
</dbReference>
<sequence length="663" mass="69929">MFGSARIRIVSGLMLALAAAAVGYMIFSATRMGQANEAVRDAWADRYQSYLLADEFRQSSDDLTRLARTYVLTGDDRYETQYMDILAIRNGQQERPAAYHRIYWDFLAADRPASGGSGVTRPLADLMKDAGFTEAEFALLAQAQANSDGLVGLEVRAMNAVKGIFADTAGAYTVRGAPDAALAAGLLHSRDYHAFKADIMAPVNEFLATMEQRFDTRIAALQAGADRARTHVIGAAILLAGVTAALAAMLAVMILHPLSRLSRTMAAVARDEPVDQVPCIGQSDEFGLLAREIAAAIATGAANRAMVSDVAMLVDAAREGDFSRTIPNRPGREDLQRICDGLNQMMAALDRAFATILNAMRGLAEGDLTRPIDSRLPGRLGEVLANAEAARSGLAELIRQSRDGTRELSGRIGDMSHAIDQLQHRTESSAAALEETSAALLELSSSVSEASKRATDADRIADNARRTAGHGLEVMGEVTAAMQDIRGSANEITAIVDMIGSIAFQTNLLALNARVEAARAGEAGKGFAVVASEVSALALRASEATESIGALIGKSGEQVERGATLIDSAAGTINEISAAIGEISDLAAVIAAAMREQSVGLEEVTTAVGELDRSTQQNSSMVSSTTAETEALRSVAADLTSGMDRFRLAETGPGGQADYRLAS</sequence>
<dbReference type="EMBL" id="WJPO01000012">
    <property type="protein sequence ID" value="MRH21196.1"/>
    <property type="molecule type" value="Genomic_DNA"/>
</dbReference>
<dbReference type="GO" id="GO:0007165">
    <property type="term" value="P:signal transduction"/>
    <property type="evidence" value="ECO:0007669"/>
    <property type="project" value="UniProtKB-KW"/>
</dbReference>
<feature type="domain" description="Methyl-accepting transducer" evidence="5">
    <location>
        <begin position="404"/>
        <end position="633"/>
    </location>
</feature>
<keyword evidence="4" id="KW-1133">Transmembrane helix</keyword>
<dbReference type="Pfam" id="PF00672">
    <property type="entry name" value="HAMP"/>
    <property type="match status" value="1"/>
</dbReference>
<feature type="transmembrane region" description="Helical" evidence="4">
    <location>
        <begin position="7"/>
        <end position="27"/>
    </location>
</feature>
<evidence type="ECO:0000256" key="1">
    <source>
        <dbReference type="ARBA" id="ARBA00022500"/>
    </source>
</evidence>
<comment type="similarity">
    <text evidence="2">Belongs to the methyl-accepting chemotaxis (MCP) protein family.</text>
</comment>
<evidence type="ECO:0000256" key="3">
    <source>
        <dbReference type="PROSITE-ProRule" id="PRU00284"/>
    </source>
</evidence>
<reference evidence="7 8" key="1">
    <citation type="submission" date="2019-11" db="EMBL/GenBank/DDBJ databases">
        <title>Draft Whole-Genome sequence of the marine photosynthetic bacterium Rhodovulum strictum DSM 11289.</title>
        <authorList>
            <person name="Kyndt J.A."/>
            <person name="Meyer T.E."/>
        </authorList>
    </citation>
    <scope>NUCLEOTIDE SEQUENCE [LARGE SCALE GENOMIC DNA]</scope>
    <source>
        <strain evidence="7 8">DSM 11289</strain>
    </source>
</reference>
<dbReference type="Proteomes" id="UP000466730">
    <property type="component" value="Unassembled WGS sequence"/>
</dbReference>
<feature type="domain" description="HAMP" evidence="6">
    <location>
        <begin position="252"/>
        <end position="305"/>
    </location>
</feature>
<keyword evidence="4" id="KW-0812">Transmembrane</keyword>
<organism evidence="7 8">
    <name type="scientific">Rhodovulum strictum</name>
    <dbReference type="NCBI Taxonomy" id="58314"/>
    <lineage>
        <taxon>Bacteria</taxon>
        <taxon>Pseudomonadati</taxon>
        <taxon>Pseudomonadota</taxon>
        <taxon>Alphaproteobacteria</taxon>
        <taxon>Rhodobacterales</taxon>
        <taxon>Paracoccaceae</taxon>
        <taxon>Rhodovulum</taxon>
    </lineage>
</organism>
<keyword evidence="1" id="KW-0145">Chemotaxis</keyword>
<dbReference type="InterPro" id="IPR051310">
    <property type="entry name" value="MCP_chemotaxis"/>
</dbReference>
<dbReference type="PROSITE" id="PS50885">
    <property type="entry name" value="HAMP"/>
    <property type="match status" value="2"/>
</dbReference>
<feature type="transmembrane region" description="Helical" evidence="4">
    <location>
        <begin position="232"/>
        <end position="255"/>
    </location>
</feature>
<dbReference type="PROSITE" id="PS50111">
    <property type="entry name" value="CHEMOTAXIS_TRANSDUC_2"/>
    <property type="match status" value="1"/>
</dbReference>
<dbReference type="InterPro" id="IPR004089">
    <property type="entry name" value="MCPsignal_dom"/>
</dbReference>
<dbReference type="PANTHER" id="PTHR43531:SF11">
    <property type="entry name" value="METHYL-ACCEPTING CHEMOTAXIS PROTEIN 3"/>
    <property type="match status" value="1"/>
</dbReference>
<dbReference type="GO" id="GO:0016020">
    <property type="term" value="C:membrane"/>
    <property type="evidence" value="ECO:0007669"/>
    <property type="project" value="InterPro"/>
</dbReference>
<keyword evidence="4" id="KW-0472">Membrane</keyword>
<keyword evidence="8" id="KW-1185">Reference proteome</keyword>
<dbReference type="SUPFAM" id="SSF58104">
    <property type="entry name" value="Methyl-accepting chemotaxis protein (MCP) signaling domain"/>
    <property type="match status" value="1"/>
</dbReference>
<evidence type="ECO:0000313" key="7">
    <source>
        <dbReference type="EMBL" id="MRH21196.1"/>
    </source>
</evidence>
<proteinExistence type="inferred from homology"/>
<gene>
    <name evidence="7" type="ORF">GH815_09335</name>
</gene>
<dbReference type="AlphaFoldDB" id="A0A844B496"/>
<accession>A0A844B496</accession>
<comment type="caution">
    <text evidence="7">The sequence shown here is derived from an EMBL/GenBank/DDBJ whole genome shotgun (WGS) entry which is preliminary data.</text>
</comment>
<dbReference type="GO" id="GO:0006935">
    <property type="term" value="P:chemotaxis"/>
    <property type="evidence" value="ECO:0007669"/>
    <property type="project" value="UniProtKB-KW"/>
</dbReference>
<dbReference type="OrthoDB" id="4514964at2"/>